<dbReference type="InterPro" id="IPR001878">
    <property type="entry name" value="Znf_CCHC"/>
</dbReference>
<evidence type="ECO:0000259" key="2">
    <source>
        <dbReference type="PROSITE" id="PS50158"/>
    </source>
</evidence>
<sequence length="918" mass="103461">MSVNKLDSLINNMRNKIAALDQNIQHSFVDRLEVKDQKNYSILTAKIVDFDKEKASIKNELTGKDPISDINEFISAFEDCMRINGLSPHVHGARLISSCLEYSDLQWLRNGVPSSLVWVNMIPIISEIFGDPEKESKSLLAMWNMKPLIPNQGAVKKFIISLPDTIKWSIEAAIIEKRSSSDFISVSQFAMRFSNSSSTINEYATEKKGKDFKKEKVYCTFHKSNSHNTSDCYTIKNKTSNKAHNIHASTSNALKCFKCGSTQHLANTCTAKNNLHIKKISVNKCPNKNKNLEKQNLNIEENLCIKNNEIKKIFVNASSENDEFKFPITICGRKIIAELDTAAEIRLSRVWDHPMMLLLSTIICLNNIYLSALIGLLQGLRKQVLVAFLSVTNVLQASGSTEGSVSGSYICGGFLARLISLCTVSILSYKIVVAKSDRSTLMPKLLVDIETGPALFAVVEAVSYTAGVSATSIVLFEYRLNKVILDITLVSPQNDPNYNQILKLIWSFPLTTPCLSWFNNCVNELKAFGFQNEEQAIFLMARQLRGNVRQFYDSYCDANEGGMGQLKHFKEVMGPKFIDDNFDIKIKYKPLNLKQSGSIAKTKISDYDIDIDVNAIETNTKNDSIDINPYQNPIEHSSSVNQKLFGQRHNVLEFEEAKHKSTQEQSGVGESEDTPTPIDDKVVIAALINMPAIKSKDMHEVMQNSLEAPYYDLDYYTAEENKREKTSRMLKRLANFSEGLIKRKPKIIRLENVNKCFISLKAAKILSAKITKVKPDSYATVANGNGIELEEIAENSINNITYGDNDFKNIIECYKNTFKQANFDQIPDRKVKHIIQTTTDVPVARGATKVNTSSLERENKYSICELKNPIDLGAKLTSTSLEPQIYLRYRRQQRGSRAVLLQRNKITTNGQYLLNKED</sequence>
<dbReference type="EMBL" id="MBFR01000066">
    <property type="protein sequence ID" value="PVU95060.1"/>
    <property type="molecule type" value="Genomic_DNA"/>
</dbReference>
<reference evidence="3 4" key="1">
    <citation type="journal article" date="2018" name="MBio">
        <title>Comparative Genomics Reveals the Core Gene Toolbox for the Fungus-Insect Symbiosis.</title>
        <authorList>
            <person name="Wang Y."/>
            <person name="Stata M."/>
            <person name="Wang W."/>
            <person name="Stajich J.E."/>
            <person name="White M.M."/>
            <person name="Moncalvo J.M."/>
        </authorList>
    </citation>
    <scope>NUCLEOTIDE SEQUENCE [LARGE SCALE GENOMIC DNA]</scope>
    <source>
        <strain evidence="3 4">SWE-8-4</strain>
    </source>
</reference>
<dbReference type="OrthoDB" id="2265483at2759"/>
<keyword evidence="4" id="KW-1185">Reference proteome</keyword>
<evidence type="ECO:0000256" key="1">
    <source>
        <dbReference type="PROSITE-ProRule" id="PRU00047"/>
    </source>
</evidence>
<keyword evidence="1" id="KW-0479">Metal-binding</keyword>
<evidence type="ECO:0000313" key="4">
    <source>
        <dbReference type="Proteomes" id="UP000245383"/>
    </source>
</evidence>
<accession>A0A2T9YRS6</accession>
<dbReference type="PROSITE" id="PS50158">
    <property type="entry name" value="ZF_CCHC"/>
    <property type="match status" value="1"/>
</dbReference>
<evidence type="ECO:0000313" key="3">
    <source>
        <dbReference type="EMBL" id="PVU95060.1"/>
    </source>
</evidence>
<name>A0A2T9YRS6_9FUNG</name>
<feature type="domain" description="CCHC-type" evidence="2">
    <location>
        <begin position="255"/>
        <end position="269"/>
    </location>
</feature>
<keyword evidence="1" id="KW-0862">Zinc</keyword>
<gene>
    <name evidence="3" type="ORF">BB561_002077</name>
</gene>
<dbReference type="GO" id="GO:0008270">
    <property type="term" value="F:zinc ion binding"/>
    <property type="evidence" value="ECO:0007669"/>
    <property type="project" value="UniProtKB-KW"/>
</dbReference>
<comment type="caution">
    <text evidence="3">The sequence shown here is derived from an EMBL/GenBank/DDBJ whole genome shotgun (WGS) entry which is preliminary data.</text>
</comment>
<dbReference type="Proteomes" id="UP000245383">
    <property type="component" value="Unassembled WGS sequence"/>
</dbReference>
<dbReference type="GO" id="GO:0003676">
    <property type="term" value="F:nucleic acid binding"/>
    <property type="evidence" value="ECO:0007669"/>
    <property type="project" value="InterPro"/>
</dbReference>
<protein>
    <recommendedName>
        <fullName evidence="2">CCHC-type domain-containing protein</fullName>
    </recommendedName>
</protein>
<keyword evidence="1" id="KW-0863">Zinc-finger</keyword>
<organism evidence="3 4">
    <name type="scientific">Smittium simulii</name>
    <dbReference type="NCBI Taxonomy" id="133385"/>
    <lineage>
        <taxon>Eukaryota</taxon>
        <taxon>Fungi</taxon>
        <taxon>Fungi incertae sedis</taxon>
        <taxon>Zoopagomycota</taxon>
        <taxon>Kickxellomycotina</taxon>
        <taxon>Harpellomycetes</taxon>
        <taxon>Harpellales</taxon>
        <taxon>Legeriomycetaceae</taxon>
        <taxon>Smittium</taxon>
    </lineage>
</organism>
<dbReference type="AlphaFoldDB" id="A0A2T9YRS6"/>
<proteinExistence type="predicted"/>